<gene>
    <name evidence="2" type="ORF">MUN79_20965</name>
</gene>
<accession>A0A8T9Q243</accession>
<organism evidence="2 3">
    <name type="scientific">Hymenobacter cellulosilyticus</name>
    <dbReference type="NCBI Taxonomy" id="2932248"/>
    <lineage>
        <taxon>Bacteria</taxon>
        <taxon>Pseudomonadati</taxon>
        <taxon>Bacteroidota</taxon>
        <taxon>Cytophagia</taxon>
        <taxon>Cytophagales</taxon>
        <taxon>Hymenobacteraceae</taxon>
        <taxon>Hymenobacter</taxon>
    </lineage>
</organism>
<keyword evidence="3" id="KW-1185">Reference proteome</keyword>
<evidence type="ECO:0000313" key="2">
    <source>
        <dbReference type="EMBL" id="UOQ71115.1"/>
    </source>
</evidence>
<dbReference type="SUPFAM" id="SSF55961">
    <property type="entry name" value="Bet v1-like"/>
    <property type="match status" value="1"/>
</dbReference>
<keyword evidence="1" id="KW-0472">Membrane</keyword>
<sequence length="309" mass="34515">MANSWFSSPSRGRTLLLGVAAGVVYGFLCVMLVSLTHRAVSLSFIFMVPVVLGAIPVLFSSREQLSNYFLYLAAPWLITFTVFALSMVTGFEGLICLVIIIGPFSILGSLGAFLYRLVRLRQRPQTSLYVSLLVLLPFGALLLEEQLVASDQIHTVVSTRLIAAPPAVVWRNIQNVRHIRPSEIKPHFVHLIGVPRPLDGYLDYARVGGTRHIRWEKGLYFQEHITHWQPGRGFAYTIKVDAASIPPSTLDEHVLVGGRYFDVVRGSYSIEPLAANTCRLTLTCTYRITTNLNTYGKLWPIICWATLIP</sequence>
<feature type="transmembrane region" description="Helical" evidence="1">
    <location>
        <begin position="94"/>
        <end position="115"/>
    </location>
</feature>
<dbReference type="EMBL" id="CP095046">
    <property type="protein sequence ID" value="UOQ71115.1"/>
    <property type="molecule type" value="Genomic_DNA"/>
</dbReference>
<dbReference type="Proteomes" id="UP000831796">
    <property type="component" value="Chromosome"/>
</dbReference>
<name>A0A8T9Q243_9BACT</name>
<dbReference type="Gene3D" id="3.30.530.20">
    <property type="match status" value="1"/>
</dbReference>
<dbReference type="InterPro" id="IPR023393">
    <property type="entry name" value="START-like_dom_sf"/>
</dbReference>
<dbReference type="RefSeq" id="WP_244674526.1">
    <property type="nucleotide sequence ID" value="NZ_CP095046.1"/>
</dbReference>
<feature type="transmembrane region" description="Helical" evidence="1">
    <location>
        <begin position="39"/>
        <end position="59"/>
    </location>
</feature>
<feature type="transmembrane region" description="Helical" evidence="1">
    <location>
        <begin position="12"/>
        <end position="33"/>
    </location>
</feature>
<dbReference type="AlphaFoldDB" id="A0A8T9Q243"/>
<keyword evidence="1" id="KW-0812">Transmembrane</keyword>
<protein>
    <submittedName>
        <fullName evidence="2">SRPBCC family protein</fullName>
    </submittedName>
</protein>
<proteinExistence type="predicted"/>
<dbReference type="KEGG" id="hcu:MUN79_20965"/>
<evidence type="ECO:0000313" key="3">
    <source>
        <dbReference type="Proteomes" id="UP000831796"/>
    </source>
</evidence>
<reference evidence="2" key="1">
    <citation type="submission" date="2022-04" db="EMBL/GenBank/DDBJ databases">
        <title>Hymenobacter sp. isolated from the air.</title>
        <authorList>
            <person name="Won M."/>
            <person name="Lee C.-M."/>
            <person name="Woen H.-Y."/>
            <person name="Kwon S.-W."/>
        </authorList>
    </citation>
    <scope>NUCLEOTIDE SEQUENCE</scope>
    <source>
        <strain evidence="2">5116S-3</strain>
    </source>
</reference>
<feature type="transmembrane region" description="Helical" evidence="1">
    <location>
        <begin position="68"/>
        <end position="88"/>
    </location>
</feature>
<keyword evidence="1" id="KW-1133">Transmembrane helix</keyword>
<evidence type="ECO:0000256" key="1">
    <source>
        <dbReference type="SAM" id="Phobius"/>
    </source>
</evidence>
<feature type="transmembrane region" description="Helical" evidence="1">
    <location>
        <begin position="127"/>
        <end position="143"/>
    </location>
</feature>
<dbReference type="CDD" id="cd07812">
    <property type="entry name" value="SRPBCC"/>
    <property type="match status" value="1"/>
</dbReference>